<organism evidence="8 9">
    <name type="scientific">Reyranella soli</name>
    <dbReference type="NCBI Taxonomy" id="1230389"/>
    <lineage>
        <taxon>Bacteria</taxon>
        <taxon>Pseudomonadati</taxon>
        <taxon>Pseudomonadota</taxon>
        <taxon>Alphaproteobacteria</taxon>
        <taxon>Hyphomicrobiales</taxon>
        <taxon>Reyranellaceae</taxon>
        <taxon>Reyranella</taxon>
    </lineage>
</organism>
<comment type="caution">
    <text evidence="8">The sequence shown here is derived from an EMBL/GenBank/DDBJ whole genome shotgun (WGS) entry which is preliminary data.</text>
</comment>
<evidence type="ECO:0000313" key="8">
    <source>
        <dbReference type="EMBL" id="GEP55575.1"/>
    </source>
</evidence>
<proteinExistence type="inferred from homology"/>
<feature type="transmembrane region" description="Helical" evidence="7">
    <location>
        <begin position="58"/>
        <end position="80"/>
    </location>
</feature>
<dbReference type="AlphaFoldDB" id="A0A512N9B4"/>
<evidence type="ECO:0000256" key="6">
    <source>
        <dbReference type="ARBA" id="ARBA00023136"/>
    </source>
</evidence>
<keyword evidence="3" id="KW-1003">Cell membrane</keyword>
<dbReference type="PANTHER" id="PTHR33508">
    <property type="entry name" value="UPF0056 MEMBRANE PROTEIN YHCE"/>
    <property type="match status" value="1"/>
</dbReference>
<dbReference type="PANTHER" id="PTHR33508:SF1">
    <property type="entry name" value="UPF0056 MEMBRANE PROTEIN YHCE"/>
    <property type="match status" value="1"/>
</dbReference>
<evidence type="ECO:0000256" key="3">
    <source>
        <dbReference type="ARBA" id="ARBA00022475"/>
    </source>
</evidence>
<name>A0A512N9B4_9HYPH</name>
<dbReference type="OrthoDB" id="21094at2"/>
<keyword evidence="9" id="KW-1185">Reference proteome</keyword>
<feature type="transmembrane region" description="Helical" evidence="7">
    <location>
        <begin position="162"/>
        <end position="187"/>
    </location>
</feature>
<evidence type="ECO:0000313" key="9">
    <source>
        <dbReference type="Proteomes" id="UP000321058"/>
    </source>
</evidence>
<protein>
    <recommendedName>
        <fullName evidence="7">UPF0056 membrane protein</fullName>
    </recommendedName>
</protein>
<comment type="similarity">
    <text evidence="2 7">Belongs to the UPF0056 (MarC) family.</text>
</comment>
<evidence type="ECO:0000256" key="1">
    <source>
        <dbReference type="ARBA" id="ARBA00004651"/>
    </source>
</evidence>
<feature type="transmembrane region" description="Helical" evidence="7">
    <location>
        <begin position="86"/>
        <end position="108"/>
    </location>
</feature>
<feature type="transmembrane region" description="Helical" evidence="7">
    <location>
        <begin position="199"/>
        <end position="220"/>
    </location>
</feature>
<evidence type="ECO:0000256" key="4">
    <source>
        <dbReference type="ARBA" id="ARBA00022692"/>
    </source>
</evidence>
<gene>
    <name evidence="8" type="primary">ychE</name>
    <name evidence="8" type="ORF">RSO01_27410</name>
</gene>
<dbReference type="Pfam" id="PF01914">
    <property type="entry name" value="MarC"/>
    <property type="match status" value="1"/>
</dbReference>
<comment type="subcellular location">
    <subcellularLocation>
        <location evidence="1 7">Cell membrane</location>
        <topology evidence="1 7">Multi-pass membrane protein</topology>
    </subcellularLocation>
</comment>
<dbReference type="GO" id="GO:0005886">
    <property type="term" value="C:plasma membrane"/>
    <property type="evidence" value="ECO:0007669"/>
    <property type="project" value="UniProtKB-SubCell"/>
</dbReference>
<keyword evidence="4 7" id="KW-0812">Transmembrane</keyword>
<keyword evidence="6 7" id="KW-0472">Membrane</keyword>
<dbReference type="Proteomes" id="UP000321058">
    <property type="component" value="Unassembled WGS sequence"/>
</dbReference>
<dbReference type="InterPro" id="IPR002771">
    <property type="entry name" value="Multi_antbiot-R_MarC"/>
</dbReference>
<dbReference type="NCBIfam" id="TIGR00427">
    <property type="entry name" value="NAAT family transporter"/>
    <property type="match status" value="1"/>
</dbReference>
<evidence type="ECO:0000256" key="5">
    <source>
        <dbReference type="ARBA" id="ARBA00022989"/>
    </source>
</evidence>
<sequence length="223" mass="23692">MPLCATAVPGAERFALPEYLTHFFYEFVTLLVILDPIATIPLFLVAAEGLDRRGSLLVAFYAMVISFLVLMFFIVAGQFLLAALKIPIASFQLAGSLVLLLFGVKMVLGRMDEQLATSPVAATPLQRAVYPLAIPTIAGPGAILTVVLLADNTGRAWSELVATTGVLALCLLVMFVTYALATVVFRFLGKPGIEVVSRVFGLVLASIAVTGMIASIKVSFGLP</sequence>
<feature type="transmembrane region" description="Helical" evidence="7">
    <location>
        <begin position="129"/>
        <end position="150"/>
    </location>
</feature>
<feature type="transmembrane region" description="Helical" evidence="7">
    <location>
        <begin position="23"/>
        <end position="46"/>
    </location>
</feature>
<keyword evidence="5 7" id="KW-1133">Transmembrane helix</keyword>
<dbReference type="EMBL" id="BKAJ01000039">
    <property type="protein sequence ID" value="GEP55575.1"/>
    <property type="molecule type" value="Genomic_DNA"/>
</dbReference>
<evidence type="ECO:0000256" key="7">
    <source>
        <dbReference type="RuleBase" id="RU362048"/>
    </source>
</evidence>
<accession>A0A512N9B4</accession>
<evidence type="ECO:0000256" key="2">
    <source>
        <dbReference type="ARBA" id="ARBA00009784"/>
    </source>
</evidence>
<reference evidence="8 9" key="1">
    <citation type="submission" date="2019-07" db="EMBL/GenBank/DDBJ databases">
        <title>Whole genome shotgun sequence of Reyranella soli NBRC 108950.</title>
        <authorList>
            <person name="Hosoyama A."/>
            <person name="Uohara A."/>
            <person name="Ohji S."/>
            <person name="Ichikawa N."/>
        </authorList>
    </citation>
    <scope>NUCLEOTIDE SEQUENCE [LARGE SCALE GENOMIC DNA]</scope>
    <source>
        <strain evidence="8 9">NBRC 108950</strain>
    </source>
</reference>